<feature type="compositionally biased region" description="Basic and acidic residues" evidence="1">
    <location>
        <begin position="20"/>
        <end position="30"/>
    </location>
</feature>
<protein>
    <submittedName>
        <fullName evidence="2">Uncharacterized protein</fullName>
    </submittedName>
</protein>
<dbReference type="EMBL" id="JAATEO010000023">
    <property type="protein sequence ID" value="NJP34347.1"/>
    <property type="molecule type" value="Genomic_DNA"/>
</dbReference>
<sequence>MTEQRQEWNPDRAPSVPEDAAARATREAQKAHGGSMAPGIVDDTGRPVASDPAGENTPGA</sequence>
<feature type="compositionally biased region" description="Basic and acidic residues" evidence="1">
    <location>
        <begin position="1"/>
        <end position="10"/>
    </location>
</feature>
<dbReference type="Proteomes" id="UP000783871">
    <property type="component" value="Unassembled WGS sequence"/>
</dbReference>
<organism evidence="2 3">
    <name type="scientific">Micromonospora thermarum</name>
    <dbReference type="NCBI Taxonomy" id="2720024"/>
    <lineage>
        <taxon>Bacteria</taxon>
        <taxon>Bacillati</taxon>
        <taxon>Actinomycetota</taxon>
        <taxon>Actinomycetes</taxon>
        <taxon>Micromonosporales</taxon>
        <taxon>Micromonosporaceae</taxon>
        <taxon>Micromonospora</taxon>
    </lineage>
</organism>
<gene>
    <name evidence="2" type="ORF">HCJ94_20790</name>
</gene>
<keyword evidence="3" id="KW-1185">Reference proteome</keyword>
<proteinExistence type="predicted"/>
<evidence type="ECO:0000313" key="3">
    <source>
        <dbReference type="Proteomes" id="UP000783871"/>
    </source>
</evidence>
<dbReference type="RefSeq" id="WP_168002626.1">
    <property type="nucleotide sequence ID" value="NZ_JAATEO010000023.1"/>
</dbReference>
<reference evidence="2 3" key="1">
    <citation type="submission" date="2020-03" db="EMBL/GenBank/DDBJ databases">
        <title>WGS of actinomycetes isolated from Thailand.</title>
        <authorList>
            <person name="Thawai C."/>
        </authorList>
    </citation>
    <scope>NUCLEOTIDE SEQUENCE [LARGE SCALE GENOMIC DNA]</scope>
    <source>
        <strain evidence="2 3">HSS6-12</strain>
    </source>
</reference>
<feature type="region of interest" description="Disordered" evidence="1">
    <location>
        <begin position="1"/>
        <end position="60"/>
    </location>
</feature>
<name>A0ABX0Z8Z3_9ACTN</name>
<comment type="caution">
    <text evidence="2">The sequence shown here is derived from an EMBL/GenBank/DDBJ whole genome shotgun (WGS) entry which is preliminary data.</text>
</comment>
<accession>A0ABX0Z8Z3</accession>
<evidence type="ECO:0000256" key="1">
    <source>
        <dbReference type="SAM" id="MobiDB-lite"/>
    </source>
</evidence>
<evidence type="ECO:0000313" key="2">
    <source>
        <dbReference type="EMBL" id="NJP34347.1"/>
    </source>
</evidence>